<feature type="domain" description="Laminin G" evidence="13">
    <location>
        <begin position="139"/>
        <end position="304"/>
    </location>
</feature>
<evidence type="ECO:0000256" key="3">
    <source>
        <dbReference type="ARBA" id="ARBA00022536"/>
    </source>
</evidence>
<dbReference type="SMART" id="SM00282">
    <property type="entry name" value="LamG"/>
    <property type="match status" value="2"/>
</dbReference>
<gene>
    <name evidence="16" type="primary">LOC106553672</name>
</gene>
<dbReference type="OrthoDB" id="9029636at2759"/>
<keyword evidence="7 12" id="KW-1133">Transmembrane helix</keyword>
<accession>A0A6I9YVN5</accession>
<evidence type="ECO:0000256" key="2">
    <source>
        <dbReference type="ARBA" id="ARBA00010241"/>
    </source>
</evidence>
<keyword evidence="8 12" id="KW-0472">Membrane</keyword>
<evidence type="ECO:0000256" key="4">
    <source>
        <dbReference type="ARBA" id="ARBA00022692"/>
    </source>
</evidence>
<evidence type="ECO:0000259" key="13">
    <source>
        <dbReference type="PROSITE" id="PS50025"/>
    </source>
</evidence>
<comment type="caution">
    <text evidence="10">Lacks conserved residue(s) required for the propagation of feature annotation.</text>
</comment>
<evidence type="ECO:0000256" key="6">
    <source>
        <dbReference type="ARBA" id="ARBA00022737"/>
    </source>
</evidence>
<dbReference type="InterPro" id="IPR013320">
    <property type="entry name" value="ConA-like_dom_sf"/>
</dbReference>
<dbReference type="SUPFAM" id="SSF49899">
    <property type="entry name" value="Concanavalin A-like lectins/glucanases"/>
    <property type="match status" value="2"/>
</dbReference>
<dbReference type="Pfam" id="PF00008">
    <property type="entry name" value="EGF"/>
    <property type="match status" value="1"/>
</dbReference>
<dbReference type="Gene3D" id="2.60.120.200">
    <property type="match status" value="2"/>
</dbReference>
<dbReference type="InterPro" id="IPR001791">
    <property type="entry name" value="Laminin_G"/>
</dbReference>
<keyword evidence="5" id="KW-0732">Signal</keyword>
<evidence type="ECO:0000313" key="16">
    <source>
        <dbReference type="RefSeq" id="XP_013927695.1"/>
    </source>
</evidence>
<evidence type="ECO:0000256" key="9">
    <source>
        <dbReference type="ARBA" id="ARBA00023157"/>
    </source>
</evidence>
<evidence type="ECO:0000313" key="15">
    <source>
        <dbReference type="Proteomes" id="UP000504617"/>
    </source>
</evidence>
<organism evidence="15 16">
    <name type="scientific">Thamnophis sirtalis</name>
    <dbReference type="NCBI Taxonomy" id="35019"/>
    <lineage>
        <taxon>Eukaryota</taxon>
        <taxon>Metazoa</taxon>
        <taxon>Chordata</taxon>
        <taxon>Craniata</taxon>
        <taxon>Vertebrata</taxon>
        <taxon>Euteleostomi</taxon>
        <taxon>Lepidosauria</taxon>
        <taxon>Squamata</taxon>
        <taxon>Bifurcata</taxon>
        <taxon>Unidentata</taxon>
        <taxon>Episquamata</taxon>
        <taxon>Toxicofera</taxon>
        <taxon>Serpentes</taxon>
        <taxon>Colubroidea</taxon>
        <taxon>Colubridae</taxon>
        <taxon>Natricinae</taxon>
        <taxon>Thamnophis</taxon>
    </lineage>
</organism>
<dbReference type="PROSITE" id="PS50025">
    <property type="entry name" value="LAM_G_DOMAIN"/>
    <property type="match status" value="2"/>
</dbReference>
<dbReference type="InterPro" id="IPR050372">
    <property type="entry name" value="Neurexin-related_CASP"/>
</dbReference>
<feature type="domain" description="Laminin G" evidence="13">
    <location>
        <begin position="365"/>
        <end position="547"/>
    </location>
</feature>
<keyword evidence="4 12" id="KW-0812">Transmembrane</keyword>
<evidence type="ECO:0000256" key="11">
    <source>
        <dbReference type="PROSITE-ProRule" id="PRU00122"/>
    </source>
</evidence>
<dbReference type="Pfam" id="PF02210">
    <property type="entry name" value="Laminin_G_2"/>
    <property type="match status" value="2"/>
</dbReference>
<dbReference type="CDD" id="cd00054">
    <property type="entry name" value="EGF_CA"/>
    <property type="match status" value="1"/>
</dbReference>
<evidence type="ECO:0000256" key="1">
    <source>
        <dbReference type="ARBA" id="ARBA00004479"/>
    </source>
</evidence>
<feature type="transmembrane region" description="Helical" evidence="12">
    <location>
        <begin position="586"/>
        <end position="611"/>
    </location>
</feature>
<dbReference type="Gene3D" id="2.10.25.10">
    <property type="entry name" value="Laminin"/>
    <property type="match status" value="1"/>
</dbReference>
<evidence type="ECO:0000256" key="10">
    <source>
        <dbReference type="PROSITE-ProRule" id="PRU00076"/>
    </source>
</evidence>
<dbReference type="InterPro" id="IPR000742">
    <property type="entry name" value="EGF"/>
</dbReference>
<dbReference type="FunFam" id="2.60.120.200:FF:000026">
    <property type="entry name" value="contactin-associated protein-like 4 isoform X1"/>
    <property type="match status" value="1"/>
</dbReference>
<dbReference type="KEGG" id="tsr:106553672"/>
<dbReference type="PANTHER" id="PTHR15036">
    <property type="entry name" value="PIKACHURIN-LIKE PROTEIN"/>
    <property type="match status" value="1"/>
</dbReference>
<evidence type="ECO:0000256" key="12">
    <source>
        <dbReference type="SAM" id="Phobius"/>
    </source>
</evidence>
<dbReference type="GO" id="GO:0016020">
    <property type="term" value="C:membrane"/>
    <property type="evidence" value="ECO:0007669"/>
    <property type="project" value="UniProtKB-SubCell"/>
</dbReference>
<dbReference type="PROSITE" id="PS50026">
    <property type="entry name" value="EGF_3"/>
    <property type="match status" value="1"/>
</dbReference>
<evidence type="ECO:0000259" key="14">
    <source>
        <dbReference type="PROSITE" id="PS50026"/>
    </source>
</evidence>
<dbReference type="Proteomes" id="UP000504617">
    <property type="component" value="Unplaced"/>
</dbReference>
<keyword evidence="6" id="KW-0677">Repeat</keyword>
<sequence>MVSEDQIRGNQLEAITNNAEYCEQETIYHCKKSRLLNSPNGIPFVWWVGHANEKHPYWGGSIPGIQQCACGLEESCVDLRYFCNCDADREEWTNDTGFLSFKEHLPVNQIVITDTNRPNSEAAWRIGPLRCYGDRQFWNAASFSTEASYLLFPTFHSEFTADISFFFKTTKMSGVFLENLGMKDFIRVEISSPKAITFTVDVGNGPVEIIVQSPVPLNDNQWHSVHAERNLRETSLQVDNFPKKILEAPAEGHFRLQLNSQLFVGASASKQKGFMGCIRSLHLNGQKLDLEERAKVTPGVKPGCSGHCSSYGNLCQNGGKCVEKPNGYLCDCTNLAYEGPFCREEVSAVFEADTSITYTFQEPYPVTKNASSTSSAIYAGTSISKEDIAFTFLTANAPSLLLYLNASSHEYLAVILSKNGSLQVRYRLSKDKSLIFTIDSGNFANRELHSVKINRNGRELTIQIDQVLKVKHNFSSEGEFRAIKSLTLGKVTDSQGLDLEISKANSFGFTGCMSSVQYNHIAPLKAALRHPNLAPVTVLGSLSESNCRSLVEVDANTATSIYSSSDPFGKADDKEPLSNAVRSDSAFIGGIIAVVIFIIFCIVAIMSRVLYRHKQTHRNSQTKEKEYPEHLDRSFKTEVDLQNPVSECKREYFI</sequence>
<dbReference type="AlphaFoldDB" id="A0A6I9YVN5"/>
<name>A0A6I9YVN5_9SAUR</name>
<keyword evidence="3 10" id="KW-0245">EGF-like domain</keyword>
<evidence type="ECO:0000256" key="7">
    <source>
        <dbReference type="ARBA" id="ARBA00022989"/>
    </source>
</evidence>
<proteinExistence type="inferred from homology"/>
<dbReference type="CDD" id="cd00110">
    <property type="entry name" value="LamG"/>
    <property type="match status" value="2"/>
</dbReference>
<protein>
    <submittedName>
        <fullName evidence="16">Contactin-associated protein-like 5</fullName>
    </submittedName>
</protein>
<feature type="domain" description="EGF-like" evidence="14">
    <location>
        <begin position="305"/>
        <end position="343"/>
    </location>
</feature>
<reference evidence="16" key="1">
    <citation type="submission" date="2025-08" db="UniProtKB">
        <authorList>
            <consortium name="RefSeq"/>
        </authorList>
    </citation>
    <scope>IDENTIFICATION</scope>
</reference>
<dbReference type="Gene3D" id="2.60.120.1000">
    <property type="match status" value="1"/>
</dbReference>
<dbReference type="PANTHER" id="PTHR15036:SF46">
    <property type="entry name" value="CONTACTIN-ASSOCIATED PROTEIN-LIKE 5"/>
    <property type="match status" value="1"/>
</dbReference>
<evidence type="ECO:0000256" key="8">
    <source>
        <dbReference type="ARBA" id="ARBA00023136"/>
    </source>
</evidence>
<feature type="disulfide bond" evidence="11">
    <location>
        <begin position="277"/>
        <end position="304"/>
    </location>
</feature>
<comment type="subcellular location">
    <subcellularLocation>
        <location evidence="1">Membrane</location>
        <topology evidence="1">Single-pass type I membrane protein</topology>
    </subcellularLocation>
</comment>
<dbReference type="RefSeq" id="XP_013927695.1">
    <property type="nucleotide sequence ID" value="XM_014072220.1"/>
</dbReference>
<comment type="similarity">
    <text evidence="2">Belongs to the neurexin family.</text>
</comment>
<keyword evidence="9 11" id="KW-1015">Disulfide bond</keyword>
<evidence type="ECO:0000256" key="5">
    <source>
        <dbReference type="ARBA" id="ARBA00022729"/>
    </source>
</evidence>
<keyword evidence="15" id="KW-1185">Reference proteome</keyword>
<dbReference type="GeneID" id="106553672"/>